<name>A0ABU1NKS0_9BURK</name>
<comment type="caution">
    <text evidence="2">The sequence shown here is derived from an EMBL/GenBank/DDBJ whole genome shotgun (WGS) entry which is preliminary data.</text>
</comment>
<reference evidence="2 3" key="1">
    <citation type="submission" date="2023-07" db="EMBL/GenBank/DDBJ databases">
        <title>Sorghum-associated microbial communities from plants grown in Nebraska, USA.</title>
        <authorList>
            <person name="Schachtman D."/>
        </authorList>
    </citation>
    <scope>NUCLEOTIDE SEQUENCE [LARGE SCALE GENOMIC DNA]</scope>
    <source>
        <strain evidence="2 3">DS1781</strain>
    </source>
</reference>
<sequence length="88" mass="9479">MNISPPRTDTDPPAAPPEWTIDVGSEPVGEGVYYFADVKRAGQVMFRIGLGGVTEEAKARSLLAAKARAWIDEFLIREQQSGASSQGD</sequence>
<gene>
    <name evidence="2" type="ORF">J2739_004398</name>
</gene>
<keyword evidence="3" id="KW-1185">Reference proteome</keyword>
<dbReference type="Proteomes" id="UP001184230">
    <property type="component" value="Unassembled WGS sequence"/>
</dbReference>
<accession>A0ABU1NKS0</accession>
<dbReference type="EMBL" id="JAVDRF010000011">
    <property type="protein sequence ID" value="MDR6538605.1"/>
    <property type="molecule type" value="Genomic_DNA"/>
</dbReference>
<dbReference type="RefSeq" id="WP_309905548.1">
    <property type="nucleotide sequence ID" value="NZ_JAVDRF010000011.1"/>
</dbReference>
<organism evidence="2 3">
    <name type="scientific">Variovorax soli</name>
    <dbReference type="NCBI Taxonomy" id="376815"/>
    <lineage>
        <taxon>Bacteria</taxon>
        <taxon>Pseudomonadati</taxon>
        <taxon>Pseudomonadota</taxon>
        <taxon>Betaproteobacteria</taxon>
        <taxon>Burkholderiales</taxon>
        <taxon>Comamonadaceae</taxon>
        <taxon>Variovorax</taxon>
    </lineage>
</organism>
<proteinExistence type="predicted"/>
<evidence type="ECO:0000313" key="3">
    <source>
        <dbReference type="Proteomes" id="UP001184230"/>
    </source>
</evidence>
<evidence type="ECO:0000256" key="1">
    <source>
        <dbReference type="SAM" id="MobiDB-lite"/>
    </source>
</evidence>
<protein>
    <submittedName>
        <fullName evidence="2">Uncharacterized protein</fullName>
    </submittedName>
</protein>
<feature type="region of interest" description="Disordered" evidence="1">
    <location>
        <begin position="1"/>
        <end position="22"/>
    </location>
</feature>
<evidence type="ECO:0000313" key="2">
    <source>
        <dbReference type="EMBL" id="MDR6538605.1"/>
    </source>
</evidence>